<evidence type="ECO:0000256" key="1">
    <source>
        <dbReference type="SAM" id="MobiDB-lite"/>
    </source>
</evidence>
<reference evidence="2 3" key="1">
    <citation type="submission" date="2012-10" db="EMBL/GenBank/DDBJ databases">
        <authorList>
            <person name="Zafar N."/>
            <person name="Inman J."/>
            <person name="Hall N."/>
            <person name="Lorenzi H."/>
            <person name="Caler E."/>
        </authorList>
    </citation>
    <scope>NUCLEOTIDE SEQUENCE [LARGE SCALE GENOMIC DNA]</scope>
    <source>
        <strain evidence="2 3">IP1</strain>
    </source>
</reference>
<proteinExistence type="predicted"/>
<accession>A0A0A1U2X4</accession>
<name>A0A0A1U2X4_ENTIV</name>
<evidence type="ECO:0000313" key="2">
    <source>
        <dbReference type="EMBL" id="ELP88402.1"/>
    </source>
</evidence>
<dbReference type="RefSeq" id="XP_004255173.1">
    <property type="nucleotide sequence ID" value="XM_004255125.1"/>
</dbReference>
<gene>
    <name evidence="2" type="ORF">EIN_229250</name>
</gene>
<dbReference type="EMBL" id="KB206756">
    <property type="protein sequence ID" value="ELP88402.1"/>
    <property type="molecule type" value="Genomic_DNA"/>
</dbReference>
<dbReference type="Proteomes" id="UP000014680">
    <property type="component" value="Unassembled WGS sequence"/>
</dbReference>
<dbReference type="AlphaFoldDB" id="A0A0A1U2X4"/>
<dbReference type="VEuPathDB" id="AmoebaDB:EIN_229250"/>
<evidence type="ECO:0000313" key="3">
    <source>
        <dbReference type="Proteomes" id="UP000014680"/>
    </source>
</evidence>
<dbReference type="GeneID" id="14887424"/>
<protein>
    <submittedName>
        <fullName evidence="2">Uncharacterized protein</fullName>
    </submittedName>
</protein>
<sequence length="267" mass="30210">MSFFDDCDAVAEFIGQETLPSKPKTPEKPIPDRSLTKEEKQSDRVLKKEVVLSNSMERHISPFKLNAPTYVPKAKKRSNKEVSQTQSAPILVDFSCKRYVPKSKRKEMALPFDRRTSEFLQNYGEQLSDLCNSNNLYLLYSGKDIKGLENPLSMNNVVIVIVSGENVFAFNAISKADVVVFSLKNPFDLNFVPFKLKDVPDFAVDVNGKFKKLEVWHFVGITGSAGFVYDDFSQFYDDPTGVGSDVFVGQSQPEEFTVDWYFAFSTI</sequence>
<feature type="region of interest" description="Disordered" evidence="1">
    <location>
        <begin position="15"/>
        <end position="42"/>
    </location>
</feature>
<keyword evidence="3" id="KW-1185">Reference proteome</keyword>
<organism evidence="2 3">
    <name type="scientific">Entamoeba invadens IP1</name>
    <dbReference type="NCBI Taxonomy" id="370355"/>
    <lineage>
        <taxon>Eukaryota</taxon>
        <taxon>Amoebozoa</taxon>
        <taxon>Evosea</taxon>
        <taxon>Archamoebae</taxon>
        <taxon>Mastigamoebida</taxon>
        <taxon>Entamoebidae</taxon>
        <taxon>Entamoeba</taxon>
    </lineage>
</organism>
<dbReference type="OrthoDB" id="27184at2759"/>
<dbReference type="KEGG" id="eiv:EIN_229250"/>
<feature type="compositionally biased region" description="Basic and acidic residues" evidence="1">
    <location>
        <begin position="24"/>
        <end position="42"/>
    </location>
</feature>